<dbReference type="AlphaFoldDB" id="A0A1Y5SG24"/>
<dbReference type="OrthoDB" id="7222937at2"/>
<reference evidence="1 2" key="1">
    <citation type="submission" date="2017-03" db="EMBL/GenBank/DDBJ databases">
        <authorList>
            <person name="Afonso C.L."/>
            <person name="Miller P.J."/>
            <person name="Scott M.A."/>
            <person name="Spackman E."/>
            <person name="Goraichik I."/>
            <person name="Dimitrov K.M."/>
            <person name="Suarez D.L."/>
            <person name="Swayne D.E."/>
        </authorList>
    </citation>
    <scope>NUCLEOTIDE SEQUENCE [LARGE SCALE GENOMIC DNA]</scope>
    <source>
        <strain evidence="1 2">CECT 8620</strain>
    </source>
</reference>
<protein>
    <submittedName>
        <fullName evidence="1">Uncharacterized protein</fullName>
    </submittedName>
</protein>
<evidence type="ECO:0000313" key="2">
    <source>
        <dbReference type="Proteomes" id="UP000193862"/>
    </source>
</evidence>
<accession>A0A1Y5SG24</accession>
<organism evidence="1 2">
    <name type="scientific">Aquimixticola soesokkakensis</name>
    <dbReference type="NCBI Taxonomy" id="1519096"/>
    <lineage>
        <taxon>Bacteria</taxon>
        <taxon>Pseudomonadati</taxon>
        <taxon>Pseudomonadota</taxon>
        <taxon>Alphaproteobacteria</taxon>
        <taxon>Rhodobacterales</taxon>
        <taxon>Paracoccaceae</taxon>
        <taxon>Aquimixticola</taxon>
    </lineage>
</organism>
<dbReference type="EMBL" id="FWFS01000005">
    <property type="protein sequence ID" value="SLN39283.1"/>
    <property type="molecule type" value="Genomic_DNA"/>
</dbReference>
<sequence>MFDSFVFMAPPLPDDLVTRYFRHCLEDSLFTLRRQVRMARMSGRFGANDETRLSLMPMILQSLLEDGIRDRLPLQRVDPEWSPETLVIAMHLYSVEARRIQSPEETRRIQQTFPDIKTPDFTSAEHTGQLREAYIAARLAALRDGTTPTSLSIGIEL</sequence>
<dbReference type="RefSeq" id="WP_085836192.1">
    <property type="nucleotide sequence ID" value="NZ_FWFS01000005.1"/>
</dbReference>
<proteinExistence type="predicted"/>
<evidence type="ECO:0000313" key="1">
    <source>
        <dbReference type="EMBL" id="SLN39283.1"/>
    </source>
</evidence>
<gene>
    <name evidence="1" type="ORF">AQS8620_01459</name>
</gene>
<name>A0A1Y5SG24_9RHOB</name>
<keyword evidence="2" id="KW-1185">Reference proteome</keyword>
<dbReference type="Proteomes" id="UP000193862">
    <property type="component" value="Unassembled WGS sequence"/>
</dbReference>